<proteinExistence type="inferred from homology"/>
<comment type="subcellular location">
    <subcellularLocation>
        <location evidence="1">Fimbrium</location>
    </subcellularLocation>
</comment>
<dbReference type="Gene3D" id="2.130.10.10">
    <property type="entry name" value="YVTN repeat-like/Quinoprotein amine dehydrogenase"/>
    <property type="match status" value="1"/>
</dbReference>
<evidence type="ECO:0000256" key="1">
    <source>
        <dbReference type="ARBA" id="ARBA00004561"/>
    </source>
</evidence>
<keyword evidence="10" id="KW-1185">Reference proteome</keyword>
<feature type="domain" description="PilY1 beta-propeller" evidence="8">
    <location>
        <begin position="457"/>
        <end position="746"/>
    </location>
</feature>
<gene>
    <name evidence="9" type="ORF">FHQ07_12625</name>
</gene>
<evidence type="ECO:0000313" key="10">
    <source>
        <dbReference type="Proteomes" id="UP000308149"/>
    </source>
</evidence>
<evidence type="ECO:0000259" key="8">
    <source>
        <dbReference type="Pfam" id="PF05567"/>
    </source>
</evidence>
<dbReference type="InterPro" id="IPR015943">
    <property type="entry name" value="WD40/YVTN_repeat-like_dom_sf"/>
</dbReference>
<dbReference type="AlphaFoldDB" id="A0A5B7ZUC1"/>
<keyword evidence="4" id="KW-0479">Metal-binding</keyword>
<evidence type="ECO:0000256" key="5">
    <source>
        <dbReference type="ARBA" id="ARBA00022837"/>
    </source>
</evidence>
<evidence type="ECO:0000313" key="9">
    <source>
        <dbReference type="EMBL" id="QDA58558.1"/>
    </source>
</evidence>
<organism evidence="9 10">
    <name type="scientific">Thermomonas aquatica</name>
    <dbReference type="NCBI Taxonomy" id="2202149"/>
    <lineage>
        <taxon>Bacteria</taxon>
        <taxon>Pseudomonadati</taxon>
        <taxon>Pseudomonadota</taxon>
        <taxon>Gammaproteobacteria</taxon>
        <taxon>Lysobacterales</taxon>
        <taxon>Lysobacteraceae</taxon>
        <taxon>Thermomonas</taxon>
    </lineage>
</organism>
<accession>A0A5B7ZUC1</accession>
<dbReference type="GO" id="GO:0009289">
    <property type="term" value="C:pilus"/>
    <property type="evidence" value="ECO:0007669"/>
    <property type="project" value="UniProtKB-SubCell"/>
</dbReference>
<evidence type="ECO:0000256" key="6">
    <source>
        <dbReference type="ARBA" id="ARBA00023263"/>
    </source>
</evidence>
<dbReference type="Proteomes" id="UP000308149">
    <property type="component" value="Chromosome"/>
</dbReference>
<protein>
    <submittedName>
        <fullName evidence="9">Pilus assembly protein</fullName>
    </submittedName>
</protein>
<evidence type="ECO:0000256" key="3">
    <source>
        <dbReference type="ARBA" id="ARBA00022558"/>
    </source>
</evidence>
<feature type="compositionally biased region" description="Polar residues" evidence="7">
    <location>
        <begin position="851"/>
        <end position="861"/>
    </location>
</feature>
<dbReference type="SUPFAM" id="SSF50998">
    <property type="entry name" value="Quinoprotein alcohol dehydrogenase-like"/>
    <property type="match status" value="1"/>
</dbReference>
<comment type="similarity">
    <text evidence="2">Belongs to the PilY1 family.</text>
</comment>
<dbReference type="InterPro" id="IPR018391">
    <property type="entry name" value="PQQ_b-propeller_rpt"/>
</dbReference>
<dbReference type="GO" id="GO:0046872">
    <property type="term" value="F:metal ion binding"/>
    <property type="evidence" value="ECO:0007669"/>
    <property type="project" value="UniProtKB-KW"/>
</dbReference>
<reference evidence="9 10" key="1">
    <citation type="submission" date="2019-06" db="EMBL/GenBank/DDBJ databases">
        <title>Thermomonas aquatica sp. nov., isolated from an industrial wastewater treatment plant.</title>
        <authorList>
            <person name="Jeon J.H."/>
            <person name="Park D.-S."/>
        </authorList>
    </citation>
    <scope>NUCLEOTIDE SEQUENCE [LARGE SCALE GENOMIC DNA]</scope>
    <source>
        <strain evidence="9 10">SY21</strain>
    </source>
</reference>
<sequence length="906" mass="95430">MQRTVDDEKINFATWYSYYRTRIKTAKGGAAEAFNTQGNKVRVGYRSLHGNGSANYNIPVQDGNDGRFVNNDGTNGNPSTTSRSVWFNRLFRASAANGTPLQSILDGAGKYFQLDTAAGPYGPEATANQLSCRQNFTVLTTDGYWNGGTVTTGSDGDGGNGSVITNGLPAADPNYKTYQYLMPAPYKDSNSNTLADVAMKYWKTDLRTDLANNVPSEYSKIASENNIVGRDPAFWQHMVTFTISIGLKAASGLSSVSDVTAATIWAAPGDDDIDNIDDLLHAAVNGRGTFVAAASPQSFADGLEAALAKISERTASFSNVGATSSTELNTGALIFSASYVAGRWTGMLRADNLINGTEVWKTTNAGIFPAYGSRNIYTRGGTLTGGVGAGGTGGGTTFPTAQQTAALVRTGGPANYEVSGADNASYIRGNQSKEGTAPGKLRPRTTLLGDIVDSSPAYVTDTDTVYIGANDGMLHAFNAANGQEQFAYIPGIINFGYLADLSRRDYDHRWFVDGPIAISSRAQSPTGDKNILVGALGRGGKGVYALDVTNPGAFNASNVKWERSSTSGTPASDNMGMVMGQPVLAKVRNGTLTSAVVLGNGINSGSDKASLLVLNMDDGSVIREIPTDNTTNNGLFAPTGLYAADGKTLVYVYAGDLQGNVWKFDLTSSTPGSWSAKKIFHAEKTAGTPQPITGGIATAVDPRTNKRWILFGTGSFLTAADANDIGTNKQSMYGVMDDITVGSAYTRSDLTARTVTADGAGERYFQDLTALTNKGWYVDLPDKGERIVQSAQIDGSYLVTASMMPSGNSCADASGSGYINAITPFPDMRASGRSYFDLDRDGSTDDAGTSGKPTGSFKTNGIPTLPLLLPGQGRYGAADGLGGYSGGFGTGRPAWTRVSWRELRDD</sequence>
<dbReference type="SMART" id="SM00564">
    <property type="entry name" value="PQQ"/>
    <property type="match status" value="4"/>
</dbReference>
<keyword evidence="5" id="KW-0106">Calcium</keyword>
<dbReference type="InterPro" id="IPR011047">
    <property type="entry name" value="Quinoprotein_ADH-like_sf"/>
</dbReference>
<dbReference type="OrthoDB" id="7156875at2"/>
<keyword evidence="3" id="KW-1029">Fimbrium biogenesis</keyword>
<dbReference type="Pfam" id="PF05567">
    <property type="entry name" value="T4P_PilY1"/>
    <property type="match status" value="1"/>
</dbReference>
<evidence type="ECO:0000256" key="7">
    <source>
        <dbReference type="SAM" id="MobiDB-lite"/>
    </source>
</evidence>
<dbReference type="KEGG" id="thes:FHQ07_12625"/>
<feature type="region of interest" description="Disordered" evidence="7">
    <location>
        <begin position="839"/>
        <end position="861"/>
    </location>
</feature>
<evidence type="ECO:0000256" key="4">
    <source>
        <dbReference type="ARBA" id="ARBA00022723"/>
    </source>
</evidence>
<keyword evidence="6" id="KW-0281">Fimbrium</keyword>
<evidence type="ECO:0000256" key="2">
    <source>
        <dbReference type="ARBA" id="ARBA00008387"/>
    </source>
</evidence>
<dbReference type="InterPro" id="IPR008707">
    <property type="entry name" value="B-propeller_PilY1"/>
</dbReference>
<dbReference type="EMBL" id="CP040871">
    <property type="protein sequence ID" value="QDA58558.1"/>
    <property type="molecule type" value="Genomic_DNA"/>
</dbReference>
<name>A0A5B7ZUC1_9GAMM</name>